<evidence type="ECO:0000313" key="4">
    <source>
        <dbReference type="Proteomes" id="UP000029738"/>
    </source>
</evidence>
<dbReference type="EMBL" id="JHEG04000001">
    <property type="protein sequence ID" value="KAF3890609.1"/>
    <property type="molecule type" value="Genomic_DNA"/>
</dbReference>
<name>A0A0C1NGY3_9CYAN</name>
<proteinExistence type="predicted"/>
<dbReference type="Gene3D" id="1.10.260.40">
    <property type="entry name" value="lambda repressor-like DNA-binding domains"/>
    <property type="match status" value="1"/>
</dbReference>
<accession>A0A0C1NGY3</accession>
<feature type="domain" description="HTH cro/C1-type" evidence="1">
    <location>
        <begin position="34"/>
        <end position="89"/>
    </location>
</feature>
<dbReference type="Proteomes" id="UP000029738">
    <property type="component" value="Unassembled WGS sequence"/>
</dbReference>
<dbReference type="Pfam" id="PF13443">
    <property type="entry name" value="HTH_26"/>
    <property type="match status" value="1"/>
</dbReference>
<dbReference type="CDD" id="cd00093">
    <property type="entry name" value="HTH_XRE"/>
    <property type="match status" value="1"/>
</dbReference>
<evidence type="ECO:0000313" key="2">
    <source>
        <dbReference type="EMBL" id="KAF3890609.1"/>
    </source>
</evidence>
<evidence type="ECO:0000313" key="3">
    <source>
        <dbReference type="EMBL" id="KIE12081.1"/>
    </source>
</evidence>
<protein>
    <submittedName>
        <fullName evidence="2">Helix-turn-helix transcriptional regulator</fullName>
    </submittedName>
</protein>
<dbReference type="GO" id="GO:0003677">
    <property type="term" value="F:DNA binding"/>
    <property type="evidence" value="ECO:0007669"/>
    <property type="project" value="InterPro"/>
</dbReference>
<sequence length="100" mass="11002">MTAVLMNPPVPPKFTKRDERRAVQQSKVKIRCRLQDLIDAQGMTRSALAQATGLTNAAIRGLCENIAKRYDADTLAVLCDFFGCGMGELFEVVPKEGKES</sequence>
<dbReference type="SUPFAM" id="SSF47413">
    <property type="entry name" value="lambda repressor-like DNA-binding domains"/>
    <property type="match status" value="1"/>
</dbReference>
<evidence type="ECO:0000259" key="1">
    <source>
        <dbReference type="PROSITE" id="PS50943"/>
    </source>
</evidence>
<dbReference type="RefSeq" id="WP_038076552.1">
    <property type="nucleotide sequence ID" value="NZ_JHEG04000001.1"/>
</dbReference>
<dbReference type="OrthoDB" id="427043at2"/>
<dbReference type="InterPro" id="IPR010982">
    <property type="entry name" value="Lambda_DNA-bd_dom_sf"/>
</dbReference>
<keyword evidence="4" id="KW-1185">Reference proteome</keyword>
<gene>
    <name evidence="3" type="ORF">DA73_0210820</name>
    <name evidence="2" type="ORF">DA73_0400038020</name>
</gene>
<organism evidence="3">
    <name type="scientific">Tolypothrix bouteillei VB521301</name>
    <dbReference type="NCBI Taxonomy" id="1479485"/>
    <lineage>
        <taxon>Bacteria</taxon>
        <taxon>Bacillati</taxon>
        <taxon>Cyanobacteriota</taxon>
        <taxon>Cyanophyceae</taxon>
        <taxon>Nostocales</taxon>
        <taxon>Tolypothrichaceae</taxon>
        <taxon>Tolypothrix</taxon>
    </lineage>
</organism>
<reference evidence="2" key="2">
    <citation type="submission" date="2019-11" db="EMBL/GenBank/DDBJ databases">
        <title>Improved Assembly of Tolypothrix boutellei genome.</title>
        <authorList>
            <person name="Sarangi A.N."/>
            <person name="Mukherjee M."/>
            <person name="Ghosh S."/>
            <person name="Singh D."/>
            <person name="Das A."/>
            <person name="Kant S."/>
            <person name="Prusty A."/>
            <person name="Tripathy S."/>
        </authorList>
    </citation>
    <scope>NUCLEOTIDE SEQUENCE</scope>
    <source>
        <strain evidence="2">VB521301</strain>
    </source>
</reference>
<dbReference type="InterPro" id="IPR001387">
    <property type="entry name" value="Cro/C1-type_HTH"/>
</dbReference>
<dbReference type="EMBL" id="JHEG02000037">
    <property type="protein sequence ID" value="KIE12081.1"/>
    <property type="molecule type" value="Genomic_DNA"/>
</dbReference>
<reference evidence="3" key="1">
    <citation type="journal article" date="2015" name="Genome Announc.">
        <title>Draft Genome Sequence of Tolypothrix boutellei Strain VB521301.</title>
        <authorList>
            <person name="Chandrababunaidu M.M."/>
            <person name="Singh D."/>
            <person name="Sen D."/>
            <person name="Bhan S."/>
            <person name="Das S."/>
            <person name="Gupta A."/>
            <person name="Adhikary S.P."/>
            <person name="Tripathy S."/>
        </authorList>
    </citation>
    <scope>NUCLEOTIDE SEQUENCE</scope>
    <source>
        <strain evidence="3">VB521301</strain>
    </source>
</reference>
<comment type="caution">
    <text evidence="3">The sequence shown here is derived from an EMBL/GenBank/DDBJ whole genome shotgun (WGS) entry which is preliminary data.</text>
</comment>
<dbReference type="PROSITE" id="PS50943">
    <property type="entry name" value="HTH_CROC1"/>
    <property type="match status" value="1"/>
</dbReference>
<dbReference type="AlphaFoldDB" id="A0A0C1NGY3"/>
<dbReference type="STRING" id="1479485.DA73_0210820"/>
<dbReference type="SMART" id="SM00530">
    <property type="entry name" value="HTH_XRE"/>
    <property type="match status" value="1"/>
</dbReference>